<dbReference type="InterPro" id="IPR039353">
    <property type="entry name" value="TF_Adf1"/>
</dbReference>
<organism evidence="2 3">
    <name type="scientific">Aphis craccivora</name>
    <name type="common">Cowpea aphid</name>
    <dbReference type="NCBI Taxonomy" id="307492"/>
    <lineage>
        <taxon>Eukaryota</taxon>
        <taxon>Metazoa</taxon>
        <taxon>Ecdysozoa</taxon>
        <taxon>Arthropoda</taxon>
        <taxon>Hexapoda</taxon>
        <taxon>Insecta</taxon>
        <taxon>Pterygota</taxon>
        <taxon>Neoptera</taxon>
        <taxon>Paraneoptera</taxon>
        <taxon>Hemiptera</taxon>
        <taxon>Sternorrhyncha</taxon>
        <taxon>Aphidomorpha</taxon>
        <taxon>Aphidoidea</taxon>
        <taxon>Aphididae</taxon>
        <taxon>Aphidini</taxon>
        <taxon>Aphis</taxon>
        <taxon>Aphis</taxon>
    </lineage>
</organism>
<evidence type="ECO:0000259" key="1">
    <source>
        <dbReference type="Pfam" id="PF10545"/>
    </source>
</evidence>
<evidence type="ECO:0000313" key="3">
    <source>
        <dbReference type="Proteomes" id="UP000478052"/>
    </source>
</evidence>
<dbReference type="PANTHER" id="PTHR12243:SF67">
    <property type="entry name" value="COREPRESSOR OF PANGOLIN, ISOFORM A-RELATED"/>
    <property type="match status" value="1"/>
</dbReference>
<feature type="domain" description="MADF" evidence="1">
    <location>
        <begin position="7"/>
        <end position="80"/>
    </location>
</feature>
<sequence>MIDIDVLINEVEKEESLWNINSKNYMDKHYKTKAWINVASAWKNIRDNFARDIKQNNSTPSGSGANSIRNYAYADVLSFLQPDNR</sequence>
<proteinExistence type="predicted"/>
<gene>
    <name evidence="2" type="ORF">FWK35_00028658</name>
</gene>
<comment type="caution">
    <text evidence="2">The sequence shown here is derived from an EMBL/GenBank/DDBJ whole genome shotgun (WGS) entry which is preliminary data.</text>
</comment>
<name>A0A6G0WDX4_APHCR</name>
<dbReference type="AlphaFoldDB" id="A0A6G0WDX4"/>
<dbReference type="InterPro" id="IPR006578">
    <property type="entry name" value="MADF-dom"/>
</dbReference>
<dbReference type="SMART" id="SM00595">
    <property type="entry name" value="MADF"/>
    <property type="match status" value="1"/>
</dbReference>
<dbReference type="OrthoDB" id="6776244at2759"/>
<accession>A0A6G0WDX4</accession>
<protein>
    <recommendedName>
        <fullName evidence="1">MADF domain-containing protein</fullName>
    </recommendedName>
</protein>
<dbReference type="GO" id="GO:0005634">
    <property type="term" value="C:nucleus"/>
    <property type="evidence" value="ECO:0007669"/>
    <property type="project" value="TreeGrafter"/>
</dbReference>
<evidence type="ECO:0000313" key="2">
    <source>
        <dbReference type="EMBL" id="KAF0725424.1"/>
    </source>
</evidence>
<dbReference type="EMBL" id="VUJU01008821">
    <property type="protein sequence ID" value="KAF0725424.1"/>
    <property type="molecule type" value="Genomic_DNA"/>
</dbReference>
<dbReference type="Proteomes" id="UP000478052">
    <property type="component" value="Unassembled WGS sequence"/>
</dbReference>
<keyword evidence="3" id="KW-1185">Reference proteome</keyword>
<dbReference type="GO" id="GO:0006357">
    <property type="term" value="P:regulation of transcription by RNA polymerase II"/>
    <property type="evidence" value="ECO:0007669"/>
    <property type="project" value="TreeGrafter"/>
</dbReference>
<dbReference type="PANTHER" id="PTHR12243">
    <property type="entry name" value="MADF DOMAIN TRANSCRIPTION FACTOR"/>
    <property type="match status" value="1"/>
</dbReference>
<reference evidence="2 3" key="1">
    <citation type="submission" date="2019-08" db="EMBL/GenBank/DDBJ databases">
        <title>Whole genome of Aphis craccivora.</title>
        <authorList>
            <person name="Voronova N.V."/>
            <person name="Shulinski R.S."/>
            <person name="Bandarenka Y.V."/>
            <person name="Zhorov D.G."/>
            <person name="Warner D."/>
        </authorList>
    </citation>
    <scope>NUCLEOTIDE SEQUENCE [LARGE SCALE GENOMIC DNA]</scope>
    <source>
        <strain evidence="2">180601</strain>
        <tissue evidence="2">Whole Body</tissue>
    </source>
</reference>
<dbReference type="Pfam" id="PF10545">
    <property type="entry name" value="MADF_DNA_bdg"/>
    <property type="match status" value="1"/>
</dbReference>
<dbReference type="GO" id="GO:0005667">
    <property type="term" value="C:transcription regulator complex"/>
    <property type="evidence" value="ECO:0007669"/>
    <property type="project" value="TreeGrafter"/>
</dbReference>